<keyword evidence="9" id="KW-1185">Reference proteome</keyword>
<dbReference type="Pfam" id="PF00501">
    <property type="entry name" value="AMP-binding"/>
    <property type="match status" value="1"/>
</dbReference>
<sequence>MLRDAIIIGDRMVTRDELFEQGLRAARGFHSLGLGENDAVAILMRNDFSFFEASRGASTIGVYAVPLNWHNKSDEIAYVLGDAKPRVLVAHSDVLLGVDDAIPNTMELFLVPTEGNSAEQCEATVKARQLFPEARIWDEWLQEFDPWTEAAKAPRGAILYTSGTTGRPKAVRKPSMTPEQMEQFTKFQRLTFGIGPGTRALVLGPLYHAMPDASGRAAVAEADIAVLQPKFDAEGVLRIIDEHKITHVALVPTAFVRLLKLPRDVRHRYDLSSLRSVTHTGGPCPPEVKREMIDWWGPVINEVYGGTEQGVTFFCRSPDWLRYPGTVGKPLDGTRYAVLGDGRTPLPAGQIGEIYARNPAYGDFTYVGRDQQRREVEYEGLITLGDIGYVNEEGFLFLCDRKNDMVISGGVNIYPAEIEAVLLMHPEVRDCAVYGVPDDDLGESLVAAVQLRDCAIADAEDIRAYLKERLTNYKVPRKIEFHGSLPREDSGKLLKRKLRDPHWKGRQRAI</sequence>
<dbReference type="EMBL" id="JAGWCR010000018">
    <property type="protein sequence ID" value="MBS3651996.1"/>
    <property type="molecule type" value="Genomic_DNA"/>
</dbReference>
<dbReference type="GO" id="GO:0006631">
    <property type="term" value="P:fatty acid metabolic process"/>
    <property type="evidence" value="ECO:0007669"/>
    <property type="project" value="TreeGrafter"/>
</dbReference>
<evidence type="ECO:0000256" key="1">
    <source>
        <dbReference type="ARBA" id="ARBA00006432"/>
    </source>
</evidence>
<dbReference type="Proteomes" id="UP000680348">
    <property type="component" value="Unassembled WGS sequence"/>
</dbReference>
<evidence type="ECO:0000313" key="8">
    <source>
        <dbReference type="EMBL" id="MBS3651996.1"/>
    </source>
</evidence>
<name>A0A942IBV7_9HYPH</name>
<evidence type="ECO:0000256" key="3">
    <source>
        <dbReference type="ARBA" id="ARBA00051915"/>
    </source>
</evidence>
<dbReference type="SUPFAM" id="SSF56801">
    <property type="entry name" value="Acetyl-CoA synthetase-like"/>
    <property type="match status" value="1"/>
</dbReference>
<dbReference type="PROSITE" id="PS00455">
    <property type="entry name" value="AMP_BINDING"/>
    <property type="match status" value="1"/>
</dbReference>
<dbReference type="RefSeq" id="WP_210320328.1">
    <property type="nucleotide sequence ID" value="NZ_JABVCF010000018.1"/>
</dbReference>
<evidence type="ECO:0000256" key="4">
    <source>
        <dbReference type="ARBA" id="ARBA00066616"/>
    </source>
</evidence>
<gene>
    <name evidence="8" type="ORF">KEU06_25660</name>
</gene>
<dbReference type="GO" id="GO:0031956">
    <property type="term" value="F:medium-chain fatty acid-CoA ligase activity"/>
    <property type="evidence" value="ECO:0007669"/>
    <property type="project" value="TreeGrafter"/>
</dbReference>
<dbReference type="Gene3D" id="3.40.50.12780">
    <property type="entry name" value="N-terminal domain of ligase-like"/>
    <property type="match status" value="1"/>
</dbReference>
<evidence type="ECO:0000256" key="2">
    <source>
        <dbReference type="ARBA" id="ARBA00022598"/>
    </source>
</evidence>
<dbReference type="PANTHER" id="PTHR43201">
    <property type="entry name" value="ACYL-COA SYNTHETASE"/>
    <property type="match status" value="1"/>
</dbReference>
<dbReference type="Pfam" id="PF13193">
    <property type="entry name" value="AMP-binding_C"/>
    <property type="match status" value="1"/>
</dbReference>
<dbReference type="FunFam" id="3.30.300.30:FF:000008">
    <property type="entry name" value="2,3-dihydroxybenzoate-AMP ligase"/>
    <property type="match status" value="1"/>
</dbReference>
<feature type="domain" description="AMP-binding enzyme C-terminal" evidence="7">
    <location>
        <begin position="417"/>
        <end position="492"/>
    </location>
</feature>
<organism evidence="8 9">
    <name type="scientific">Pseudaminobacter soli</name>
    <name type="common">ex Zhang et al. 2022</name>
    <dbReference type="NCBI Taxonomy" id="2831468"/>
    <lineage>
        <taxon>Bacteria</taxon>
        <taxon>Pseudomonadati</taxon>
        <taxon>Pseudomonadota</taxon>
        <taxon>Alphaproteobacteria</taxon>
        <taxon>Hyphomicrobiales</taxon>
        <taxon>Phyllobacteriaceae</taxon>
        <taxon>Pseudaminobacter</taxon>
    </lineage>
</organism>
<protein>
    <recommendedName>
        <fullName evidence="5">3-methylmercaptopropionyl-CoA ligase</fullName>
        <ecNumber evidence="4">6.2.1.44</ecNumber>
    </recommendedName>
</protein>
<evidence type="ECO:0000259" key="6">
    <source>
        <dbReference type="Pfam" id="PF00501"/>
    </source>
</evidence>
<proteinExistence type="inferred from homology"/>
<evidence type="ECO:0000259" key="7">
    <source>
        <dbReference type="Pfam" id="PF13193"/>
    </source>
</evidence>
<dbReference type="InterPro" id="IPR020845">
    <property type="entry name" value="AMP-binding_CS"/>
</dbReference>
<reference evidence="8" key="1">
    <citation type="submission" date="2021-04" db="EMBL/GenBank/DDBJ databases">
        <title>Pseudaminobacter soli sp. nov., isolated from paddy soil contaminated by heavy metals.</title>
        <authorList>
            <person name="Zhang K."/>
        </authorList>
    </citation>
    <scope>NUCLEOTIDE SEQUENCE</scope>
    <source>
        <strain evidence="8">19-2017</strain>
    </source>
</reference>
<dbReference type="InterPro" id="IPR025110">
    <property type="entry name" value="AMP-bd_C"/>
</dbReference>
<comment type="caution">
    <text evidence="8">The sequence shown here is derived from an EMBL/GenBank/DDBJ whole genome shotgun (WGS) entry which is preliminary data.</text>
</comment>
<accession>A0A942IBV7</accession>
<dbReference type="PANTHER" id="PTHR43201:SF5">
    <property type="entry name" value="MEDIUM-CHAIN ACYL-COA LIGASE ACSF2, MITOCHONDRIAL"/>
    <property type="match status" value="1"/>
</dbReference>
<dbReference type="AlphaFoldDB" id="A0A942IBV7"/>
<dbReference type="InterPro" id="IPR045851">
    <property type="entry name" value="AMP-bd_C_sf"/>
</dbReference>
<comment type="similarity">
    <text evidence="1">Belongs to the ATP-dependent AMP-binding enzyme family.</text>
</comment>
<dbReference type="InterPro" id="IPR042099">
    <property type="entry name" value="ANL_N_sf"/>
</dbReference>
<dbReference type="InterPro" id="IPR000873">
    <property type="entry name" value="AMP-dep_synth/lig_dom"/>
</dbReference>
<dbReference type="Gene3D" id="3.30.300.30">
    <property type="match status" value="1"/>
</dbReference>
<keyword evidence="2" id="KW-0436">Ligase</keyword>
<evidence type="ECO:0000313" key="9">
    <source>
        <dbReference type="Proteomes" id="UP000680348"/>
    </source>
</evidence>
<feature type="domain" description="AMP-dependent synthetase/ligase" evidence="6">
    <location>
        <begin position="5"/>
        <end position="359"/>
    </location>
</feature>
<evidence type="ECO:0000256" key="5">
    <source>
        <dbReference type="ARBA" id="ARBA00067668"/>
    </source>
</evidence>
<comment type="catalytic activity">
    <reaction evidence="3">
        <text>3-(methylsulfanyl)propanoate + ATP + CoA = 3-(methylsulfanyl)propanoyl-CoA + AMP + diphosphate</text>
        <dbReference type="Rhea" id="RHEA:43052"/>
        <dbReference type="ChEBI" id="CHEBI:30616"/>
        <dbReference type="ChEBI" id="CHEBI:33019"/>
        <dbReference type="ChEBI" id="CHEBI:49016"/>
        <dbReference type="ChEBI" id="CHEBI:57287"/>
        <dbReference type="ChEBI" id="CHEBI:82815"/>
        <dbReference type="ChEBI" id="CHEBI:456215"/>
        <dbReference type="EC" id="6.2.1.44"/>
    </reaction>
    <physiologicalReaction direction="left-to-right" evidence="3">
        <dbReference type="Rhea" id="RHEA:43053"/>
    </physiologicalReaction>
</comment>
<dbReference type="EC" id="6.2.1.44" evidence="4"/>